<protein>
    <submittedName>
        <fullName evidence="1">18756_t:CDS:1</fullName>
    </submittedName>
</protein>
<accession>A0A9N9JRM2</accession>
<keyword evidence="2" id="KW-1185">Reference proteome</keyword>
<sequence length="48" mass="5884">NEKDIYQICNHYDKDSGLRYHEITKVLFSKQKNEDTNEDFLNFYLEKP</sequence>
<evidence type="ECO:0000313" key="1">
    <source>
        <dbReference type="EMBL" id="CAG8791057.1"/>
    </source>
</evidence>
<evidence type="ECO:0000313" key="2">
    <source>
        <dbReference type="Proteomes" id="UP000789405"/>
    </source>
</evidence>
<dbReference type="EMBL" id="CAJVPY010027350">
    <property type="protein sequence ID" value="CAG8791057.1"/>
    <property type="molecule type" value="Genomic_DNA"/>
</dbReference>
<reference evidence="1" key="1">
    <citation type="submission" date="2021-06" db="EMBL/GenBank/DDBJ databases">
        <authorList>
            <person name="Kallberg Y."/>
            <person name="Tangrot J."/>
            <person name="Rosling A."/>
        </authorList>
    </citation>
    <scope>NUCLEOTIDE SEQUENCE</scope>
    <source>
        <strain evidence="1">MA453B</strain>
    </source>
</reference>
<name>A0A9N9JRM2_9GLOM</name>
<feature type="non-terminal residue" evidence="1">
    <location>
        <position position="1"/>
    </location>
</feature>
<feature type="non-terminal residue" evidence="1">
    <location>
        <position position="48"/>
    </location>
</feature>
<organism evidence="1 2">
    <name type="scientific">Dentiscutata erythropus</name>
    <dbReference type="NCBI Taxonomy" id="1348616"/>
    <lineage>
        <taxon>Eukaryota</taxon>
        <taxon>Fungi</taxon>
        <taxon>Fungi incertae sedis</taxon>
        <taxon>Mucoromycota</taxon>
        <taxon>Glomeromycotina</taxon>
        <taxon>Glomeromycetes</taxon>
        <taxon>Diversisporales</taxon>
        <taxon>Gigasporaceae</taxon>
        <taxon>Dentiscutata</taxon>
    </lineage>
</organism>
<dbReference type="Proteomes" id="UP000789405">
    <property type="component" value="Unassembled WGS sequence"/>
</dbReference>
<comment type="caution">
    <text evidence="1">The sequence shown here is derived from an EMBL/GenBank/DDBJ whole genome shotgun (WGS) entry which is preliminary data.</text>
</comment>
<dbReference type="AlphaFoldDB" id="A0A9N9JRM2"/>
<gene>
    <name evidence="1" type="ORF">DERYTH_LOCUS21441</name>
</gene>
<proteinExistence type="predicted"/>